<dbReference type="GO" id="GO:0016020">
    <property type="term" value="C:membrane"/>
    <property type="evidence" value="ECO:0007669"/>
    <property type="project" value="UniProtKB-SubCell"/>
</dbReference>
<evidence type="ECO:0000256" key="3">
    <source>
        <dbReference type="ARBA" id="ARBA00022692"/>
    </source>
</evidence>
<keyword evidence="10" id="KW-1185">Reference proteome</keyword>
<dbReference type="SUPFAM" id="SSF103481">
    <property type="entry name" value="Multidrug resistance efflux transporter EmrE"/>
    <property type="match status" value="1"/>
</dbReference>
<reference evidence="9 10" key="1">
    <citation type="submission" date="2024-11" db="EMBL/GenBank/DDBJ databases">
        <title>A near-complete genome assembly of Cinchona calisaya.</title>
        <authorList>
            <person name="Lian D.C."/>
            <person name="Zhao X.W."/>
            <person name="Wei L."/>
        </authorList>
    </citation>
    <scope>NUCLEOTIDE SEQUENCE [LARGE SCALE GENOMIC DNA]</scope>
    <source>
        <tissue evidence="9">Nenye</tissue>
    </source>
</reference>
<evidence type="ECO:0000313" key="9">
    <source>
        <dbReference type="EMBL" id="KAL3521050.1"/>
    </source>
</evidence>
<evidence type="ECO:0000256" key="6">
    <source>
        <dbReference type="RuleBase" id="RU363077"/>
    </source>
</evidence>
<dbReference type="PANTHER" id="PTHR31218">
    <property type="entry name" value="WAT1-RELATED PROTEIN"/>
    <property type="match status" value="1"/>
</dbReference>
<comment type="caution">
    <text evidence="9">The sequence shown here is derived from an EMBL/GenBank/DDBJ whole genome shotgun (WGS) entry which is preliminary data.</text>
</comment>
<accession>A0ABD2ZRT6</accession>
<evidence type="ECO:0000313" key="10">
    <source>
        <dbReference type="Proteomes" id="UP001630127"/>
    </source>
</evidence>
<comment type="subcellular location">
    <subcellularLocation>
        <location evidence="1 6">Membrane</location>
        <topology evidence="1 6">Multi-pass membrane protein</topology>
    </subcellularLocation>
</comment>
<protein>
    <recommendedName>
        <fullName evidence="6">WAT1-related protein</fullName>
    </recommendedName>
</protein>
<evidence type="ECO:0000256" key="5">
    <source>
        <dbReference type="ARBA" id="ARBA00023136"/>
    </source>
</evidence>
<keyword evidence="5 6" id="KW-0472">Membrane</keyword>
<keyword evidence="3 6" id="KW-0812">Transmembrane</keyword>
<comment type="caution">
    <text evidence="6">Lacks conserved residue(s) required for the propagation of feature annotation.</text>
</comment>
<comment type="similarity">
    <text evidence="2 6">Belongs to the drug/metabolite transporter (DMT) superfamily. Plant drug/metabolite exporter (P-DME) (TC 2.A.7.4) family.</text>
</comment>
<dbReference type="InterPro" id="IPR030184">
    <property type="entry name" value="WAT1-related"/>
</dbReference>
<keyword evidence="4 6" id="KW-1133">Transmembrane helix</keyword>
<feature type="transmembrane region" description="Helical" evidence="6">
    <location>
        <begin position="23"/>
        <end position="44"/>
    </location>
</feature>
<dbReference type="EMBL" id="JBJUIK010000008">
    <property type="protein sequence ID" value="KAL3521050.1"/>
    <property type="molecule type" value="Genomic_DNA"/>
</dbReference>
<evidence type="ECO:0000256" key="7">
    <source>
        <dbReference type="SAM" id="MobiDB-lite"/>
    </source>
</evidence>
<evidence type="ECO:0000256" key="1">
    <source>
        <dbReference type="ARBA" id="ARBA00004141"/>
    </source>
</evidence>
<name>A0ABD2ZRT6_9GENT</name>
<dbReference type="InterPro" id="IPR037185">
    <property type="entry name" value="EmrE-like"/>
</dbReference>
<dbReference type="AlphaFoldDB" id="A0ABD2ZRT6"/>
<proteinExistence type="inferred from homology"/>
<dbReference type="InterPro" id="IPR000620">
    <property type="entry name" value="EamA_dom"/>
</dbReference>
<feature type="compositionally biased region" description="Polar residues" evidence="7">
    <location>
        <begin position="134"/>
        <end position="146"/>
    </location>
</feature>
<dbReference type="Proteomes" id="UP001630127">
    <property type="component" value="Unassembled WGS sequence"/>
</dbReference>
<evidence type="ECO:0000256" key="2">
    <source>
        <dbReference type="ARBA" id="ARBA00007635"/>
    </source>
</evidence>
<feature type="transmembrane region" description="Helical" evidence="6">
    <location>
        <begin position="96"/>
        <end position="121"/>
    </location>
</feature>
<organism evidence="9 10">
    <name type="scientific">Cinchona calisaya</name>
    <dbReference type="NCBI Taxonomy" id="153742"/>
    <lineage>
        <taxon>Eukaryota</taxon>
        <taxon>Viridiplantae</taxon>
        <taxon>Streptophyta</taxon>
        <taxon>Embryophyta</taxon>
        <taxon>Tracheophyta</taxon>
        <taxon>Spermatophyta</taxon>
        <taxon>Magnoliopsida</taxon>
        <taxon>eudicotyledons</taxon>
        <taxon>Gunneridae</taxon>
        <taxon>Pentapetalae</taxon>
        <taxon>asterids</taxon>
        <taxon>lamiids</taxon>
        <taxon>Gentianales</taxon>
        <taxon>Rubiaceae</taxon>
        <taxon>Cinchonoideae</taxon>
        <taxon>Cinchoneae</taxon>
        <taxon>Cinchona</taxon>
    </lineage>
</organism>
<sequence length="173" mass="18992">MQIAFAGSYIIAKSALNKGMNHYALAIYRNLFSAVTFAPFAVVLERKVRPRMTISVLLKKLFLGLLEPVIDQNLFYAAMKYTTATLATAMTNMLPAITFLLAWILSVFGSIIIVLGLYLVIWGKSNDNNLSSKTDTSIDQIGPTDQHTPEKILTTESSNDEKNDANIAGVDAD</sequence>
<feature type="region of interest" description="Disordered" evidence="7">
    <location>
        <begin position="134"/>
        <end position="173"/>
    </location>
</feature>
<evidence type="ECO:0000256" key="4">
    <source>
        <dbReference type="ARBA" id="ARBA00022989"/>
    </source>
</evidence>
<feature type="domain" description="EamA" evidence="8">
    <location>
        <begin position="3"/>
        <end position="121"/>
    </location>
</feature>
<gene>
    <name evidence="9" type="ORF">ACH5RR_019199</name>
</gene>
<dbReference type="Pfam" id="PF00892">
    <property type="entry name" value="EamA"/>
    <property type="match status" value="1"/>
</dbReference>
<evidence type="ECO:0000259" key="8">
    <source>
        <dbReference type="Pfam" id="PF00892"/>
    </source>
</evidence>